<evidence type="ECO:0000256" key="10">
    <source>
        <dbReference type="SAM" id="Phobius"/>
    </source>
</evidence>
<evidence type="ECO:0000256" key="2">
    <source>
        <dbReference type="ARBA" id="ARBA00022448"/>
    </source>
</evidence>
<dbReference type="InterPro" id="IPR045324">
    <property type="entry name" value="Small_multidrug_res"/>
</dbReference>
<protein>
    <recommendedName>
        <fullName evidence="8">Guanidinium exporter</fullName>
    </recommendedName>
</protein>
<proteinExistence type="inferred from homology"/>
<evidence type="ECO:0000256" key="3">
    <source>
        <dbReference type="ARBA" id="ARBA00022475"/>
    </source>
</evidence>
<dbReference type="Proteomes" id="UP001165498">
    <property type="component" value="Unassembled WGS sequence"/>
</dbReference>
<sequence length="105" mass="10929">MYHWMLLILAGLFEIGWAVGLRFSDGWSRLGPSLLTLAAMAVSFGLLSLALRGLPLGTAYAVWTGIGAVGTAIVGMLFLGESVSLLRLASIGVIVLGLIGLKLAT</sequence>
<organism evidence="11 12">
    <name type="scientific">Tahibacter harae</name>
    <dbReference type="NCBI Taxonomy" id="2963937"/>
    <lineage>
        <taxon>Bacteria</taxon>
        <taxon>Pseudomonadati</taxon>
        <taxon>Pseudomonadota</taxon>
        <taxon>Gammaproteobacteria</taxon>
        <taxon>Lysobacterales</taxon>
        <taxon>Rhodanobacteraceae</taxon>
        <taxon>Tahibacter</taxon>
    </lineage>
</organism>
<dbReference type="InterPro" id="IPR037185">
    <property type="entry name" value="EmrE-like"/>
</dbReference>
<keyword evidence="4 9" id="KW-0812">Transmembrane</keyword>
<evidence type="ECO:0000256" key="8">
    <source>
        <dbReference type="ARBA" id="ARBA00039168"/>
    </source>
</evidence>
<reference evidence="11" key="1">
    <citation type="submission" date="2022-07" db="EMBL/GenBank/DDBJ databases">
        <title>Tahibacter sp., a new gammaproteobacterium isolated from the silt sample collected at pig farm.</title>
        <authorList>
            <person name="Chen H."/>
        </authorList>
    </citation>
    <scope>NUCLEOTIDE SEQUENCE</scope>
    <source>
        <strain evidence="11">P2K</strain>
    </source>
</reference>
<evidence type="ECO:0000256" key="4">
    <source>
        <dbReference type="ARBA" id="ARBA00022692"/>
    </source>
</evidence>
<dbReference type="PANTHER" id="PTHR30561:SF0">
    <property type="entry name" value="GUANIDINIUM EXPORTER"/>
    <property type="match status" value="1"/>
</dbReference>
<keyword evidence="6 10" id="KW-0472">Membrane</keyword>
<dbReference type="SUPFAM" id="SSF103481">
    <property type="entry name" value="Multidrug resistance efflux transporter EmrE"/>
    <property type="match status" value="1"/>
</dbReference>
<name>A0ABT1QN23_9GAMM</name>
<feature type="transmembrane region" description="Helical" evidence="10">
    <location>
        <begin position="85"/>
        <end position="104"/>
    </location>
</feature>
<evidence type="ECO:0000256" key="7">
    <source>
        <dbReference type="ARBA" id="ARBA00038151"/>
    </source>
</evidence>
<comment type="subcellular location">
    <subcellularLocation>
        <location evidence="1 9">Cell membrane</location>
        <topology evidence="1 9">Multi-pass membrane protein</topology>
    </subcellularLocation>
</comment>
<evidence type="ECO:0000256" key="6">
    <source>
        <dbReference type="ARBA" id="ARBA00023136"/>
    </source>
</evidence>
<keyword evidence="12" id="KW-1185">Reference proteome</keyword>
<accession>A0ABT1QN23</accession>
<dbReference type="NCBIfam" id="NF008512">
    <property type="entry name" value="PRK11431.1"/>
    <property type="match status" value="1"/>
</dbReference>
<evidence type="ECO:0000256" key="5">
    <source>
        <dbReference type="ARBA" id="ARBA00022989"/>
    </source>
</evidence>
<evidence type="ECO:0000313" key="11">
    <source>
        <dbReference type="EMBL" id="MCQ4163842.1"/>
    </source>
</evidence>
<dbReference type="Pfam" id="PF00893">
    <property type="entry name" value="Multi_Drug_Res"/>
    <property type="match status" value="1"/>
</dbReference>
<gene>
    <name evidence="11" type="primary">sugE</name>
    <name evidence="11" type="ORF">NM961_03875</name>
</gene>
<evidence type="ECO:0000256" key="9">
    <source>
        <dbReference type="RuleBase" id="RU003942"/>
    </source>
</evidence>
<dbReference type="RefSeq" id="WP_255911468.1">
    <property type="nucleotide sequence ID" value="NZ_JANFQO010000003.1"/>
</dbReference>
<keyword evidence="2" id="KW-0813">Transport</keyword>
<evidence type="ECO:0000313" key="12">
    <source>
        <dbReference type="Proteomes" id="UP001165498"/>
    </source>
</evidence>
<feature type="transmembrane region" description="Helical" evidence="10">
    <location>
        <begin position="34"/>
        <end position="51"/>
    </location>
</feature>
<feature type="transmembrane region" description="Helical" evidence="10">
    <location>
        <begin position="58"/>
        <end position="79"/>
    </location>
</feature>
<comment type="similarity">
    <text evidence="7">Belongs to the drug/metabolite transporter (DMT) superfamily. Small multidrug resistance (SMR) (TC 2.A.7.1) family. Gdx/SugE subfamily.</text>
</comment>
<keyword evidence="5 10" id="KW-1133">Transmembrane helix</keyword>
<dbReference type="PANTHER" id="PTHR30561">
    <property type="entry name" value="SMR FAMILY PROTON-DEPENDENT DRUG EFFLUX TRANSPORTER SUGE"/>
    <property type="match status" value="1"/>
</dbReference>
<evidence type="ECO:0000256" key="1">
    <source>
        <dbReference type="ARBA" id="ARBA00004651"/>
    </source>
</evidence>
<dbReference type="InterPro" id="IPR000390">
    <property type="entry name" value="Small_drug/metabolite_transptr"/>
</dbReference>
<dbReference type="EMBL" id="JANFQO010000003">
    <property type="protein sequence ID" value="MCQ4163842.1"/>
    <property type="molecule type" value="Genomic_DNA"/>
</dbReference>
<comment type="caution">
    <text evidence="11">The sequence shown here is derived from an EMBL/GenBank/DDBJ whole genome shotgun (WGS) entry which is preliminary data.</text>
</comment>
<dbReference type="Gene3D" id="1.10.3730.20">
    <property type="match status" value="1"/>
</dbReference>
<keyword evidence="3" id="KW-1003">Cell membrane</keyword>